<accession>A0AAP6BJ37</accession>
<reference evidence="2 4" key="1">
    <citation type="journal article" date="2023" name="Microb. Genom.">
        <title>Mesoterricola silvestris gen. nov., sp. nov., Mesoterricola sediminis sp. nov., Geothrix oryzae sp. nov., Geothrix edaphica sp. nov., Geothrix rubra sp. nov., and Geothrix limicola sp. nov., six novel members of Acidobacteriota isolated from soils.</title>
        <authorList>
            <person name="Weisberg A.J."/>
            <person name="Pearce E."/>
            <person name="Kramer C.G."/>
            <person name="Chang J.H."/>
            <person name="Clarke C.R."/>
        </authorList>
    </citation>
    <scope>NUCLEOTIDE SEQUENCE</scope>
    <source>
        <strain evidence="3 4">NB05-1H</strain>
        <strain evidence="2">NRRL_B-16521</strain>
    </source>
</reference>
<evidence type="ECO:0000313" key="2">
    <source>
        <dbReference type="EMBL" id="MDX2965641.1"/>
    </source>
</evidence>
<evidence type="ECO:0000313" key="3">
    <source>
        <dbReference type="EMBL" id="MDX3024857.1"/>
    </source>
</evidence>
<proteinExistence type="predicted"/>
<organism evidence="2 5">
    <name type="scientific">Streptomyces acidiscabies</name>
    <dbReference type="NCBI Taxonomy" id="42234"/>
    <lineage>
        <taxon>Bacteria</taxon>
        <taxon>Bacillati</taxon>
        <taxon>Actinomycetota</taxon>
        <taxon>Actinomycetes</taxon>
        <taxon>Kitasatosporales</taxon>
        <taxon>Streptomycetaceae</taxon>
        <taxon>Streptomyces</taxon>
    </lineage>
</organism>
<feature type="region of interest" description="Disordered" evidence="1">
    <location>
        <begin position="26"/>
        <end position="113"/>
    </location>
</feature>
<dbReference type="EMBL" id="JARAWP010000039">
    <property type="protein sequence ID" value="MDX3024857.1"/>
    <property type="molecule type" value="Genomic_DNA"/>
</dbReference>
<dbReference type="EMBL" id="JARAWC010000044">
    <property type="protein sequence ID" value="MDX2965641.1"/>
    <property type="molecule type" value="Genomic_DNA"/>
</dbReference>
<feature type="compositionally biased region" description="Low complexity" evidence="1">
    <location>
        <begin position="84"/>
        <end position="107"/>
    </location>
</feature>
<dbReference type="GeneID" id="69812439"/>
<dbReference type="Proteomes" id="UP001272987">
    <property type="component" value="Unassembled WGS sequence"/>
</dbReference>
<evidence type="ECO:0000256" key="1">
    <source>
        <dbReference type="SAM" id="MobiDB-lite"/>
    </source>
</evidence>
<feature type="compositionally biased region" description="Polar residues" evidence="1">
    <location>
        <begin position="49"/>
        <end position="58"/>
    </location>
</feature>
<protein>
    <submittedName>
        <fullName evidence="2">Uncharacterized protein</fullName>
    </submittedName>
</protein>
<dbReference type="Proteomes" id="UP001282288">
    <property type="component" value="Unassembled WGS sequence"/>
</dbReference>
<evidence type="ECO:0000313" key="5">
    <source>
        <dbReference type="Proteomes" id="UP001282288"/>
    </source>
</evidence>
<evidence type="ECO:0000313" key="4">
    <source>
        <dbReference type="Proteomes" id="UP001272987"/>
    </source>
</evidence>
<dbReference type="AlphaFoldDB" id="A0AAP6BJ37"/>
<comment type="caution">
    <text evidence="2">The sequence shown here is derived from an EMBL/GenBank/DDBJ whole genome shotgun (WGS) entry which is preliminary data.</text>
</comment>
<gene>
    <name evidence="2" type="ORF">PV399_38900</name>
    <name evidence="3" type="ORF">PV666_44390</name>
</gene>
<keyword evidence="4" id="KW-1185">Reference proteome</keyword>
<sequence length="113" mass="11827">MSANDDEVLIGLILPDRQRILRSTVEAVRTPAAGPGQTMPAPVPGHLVTANNLPQSLTQDRRRADPSSAQTESGPAPLTRPASTPARTQQAAAHPAAVTTLPGTRPSSPRRGR</sequence>
<dbReference type="RefSeq" id="WP_010359853.1">
    <property type="nucleotide sequence ID" value="NZ_CP122369.1"/>
</dbReference>
<name>A0AAP6BJ37_9ACTN</name>